<proteinExistence type="predicted"/>
<dbReference type="Gene3D" id="2.60.120.10">
    <property type="entry name" value="Jelly Rolls"/>
    <property type="match status" value="1"/>
</dbReference>
<dbReference type="Proteomes" id="UP001620408">
    <property type="component" value="Unassembled WGS sequence"/>
</dbReference>
<evidence type="ECO:0000313" key="2">
    <source>
        <dbReference type="EMBL" id="MFK2917291.1"/>
    </source>
</evidence>
<protein>
    <submittedName>
        <fullName evidence="2">Cupin domain-containing protein</fullName>
    </submittedName>
</protein>
<name>A0ABW8K3C0_9GAMM</name>
<dbReference type="InterPro" id="IPR014710">
    <property type="entry name" value="RmlC-like_jellyroll"/>
</dbReference>
<dbReference type="CDD" id="cd02236">
    <property type="entry name" value="cupin_CV2614-like"/>
    <property type="match status" value="1"/>
</dbReference>
<evidence type="ECO:0000313" key="3">
    <source>
        <dbReference type="Proteomes" id="UP001620408"/>
    </source>
</evidence>
<reference evidence="2 3" key="1">
    <citation type="submission" date="2020-10" db="EMBL/GenBank/DDBJ databases">
        <title>Phylogeny of dyella-like bacteria.</title>
        <authorList>
            <person name="Fu J."/>
        </authorList>
    </citation>
    <scope>NUCLEOTIDE SEQUENCE [LARGE SCALE GENOMIC DNA]</scope>
    <source>
        <strain evidence="2 3">BB4</strain>
    </source>
</reference>
<keyword evidence="3" id="KW-1185">Reference proteome</keyword>
<comment type="caution">
    <text evidence="2">The sequence shown here is derived from an EMBL/GenBank/DDBJ whole genome shotgun (WGS) entry which is preliminary data.</text>
</comment>
<gene>
    <name evidence="2" type="ORF">ISS97_08450</name>
</gene>
<accession>A0ABW8K3C0</accession>
<dbReference type="RefSeq" id="WP_379985271.1">
    <property type="nucleotide sequence ID" value="NZ_JADIKD010000009.1"/>
</dbReference>
<dbReference type="InterPro" id="IPR011051">
    <property type="entry name" value="RmlC_Cupin_sf"/>
</dbReference>
<feature type="chain" id="PRO_5045420612" evidence="1">
    <location>
        <begin position="27"/>
        <end position="166"/>
    </location>
</feature>
<evidence type="ECO:0000256" key="1">
    <source>
        <dbReference type="SAM" id="SignalP"/>
    </source>
</evidence>
<organism evidence="2 3">
    <name type="scientific">Dyella koreensis</name>
    <dbReference type="NCBI Taxonomy" id="311235"/>
    <lineage>
        <taxon>Bacteria</taxon>
        <taxon>Pseudomonadati</taxon>
        <taxon>Pseudomonadota</taxon>
        <taxon>Gammaproteobacteria</taxon>
        <taxon>Lysobacterales</taxon>
        <taxon>Rhodanobacteraceae</taxon>
        <taxon>Dyella</taxon>
    </lineage>
</organism>
<feature type="signal peptide" evidence="1">
    <location>
        <begin position="1"/>
        <end position="26"/>
    </location>
</feature>
<sequence>MSVRHHSCLFVALVLLIALGVAPAGAAESTVLLKTTRSWDGTAFPAYPQGQPEITVLRIVIPPHSTLAWHHHPVINAAYVQQGRLMVEKHDHTADGPTTCSLIAGDVLPELVDQVHRGYTGDEAATLIVFYAGRAGSQITVPDVFPVGPVPTRWAPPCSEWRGRGT</sequence>
<keyword evidence="1" id="KW-0732">Signal</keyword>
<dbReference type="EMBL" id="JADIKD010000009">
    <property type="protein sequence ID" value="MFK2917291.1"/>
    <property type="molecule type" value="Genomic_DNA"/>
</dbReference>
<dbReference type="SUPFAM" id="SSF51182">
    <property type="entry name" value="RmlC-like cupins"/>
    <property type="match status" value="1"/>
</dbReference>